<gene>
    <name evidence="1" type="ORF">ACFSQZ_06905</name>
</gene>
<dbReference type="Proteomes" id="UP001597297">
    <property type="component" value="Unassembled WGS sequence"/>
</dbReference>
<evidence type="ECO:0000313" key="1">
    <source>
        <dbReference type="EMBL" id="MFD2276190.1"/>
    </source>
</evidence>
<evidence type="ECO:0008006" key="3">
    <source>
        <dbReference type="Google" id="ProtNLM"/>
    </source>
</evidence>
<evidence type="ECO:0000313" key="2">
    <source>
        <dbReference type="Proteomes" id="UP001597297"/>
    </source>
</evidence>
<dbReference type="EMBL" id="JBHUJC010000020">
    <property type="protein sequence ID" value="MFD2276190.1"/>
    <property type="molecule type" value="Genomic_DNA"/>
</dbReference>
<comment type="caution">
    <text evidence="1">The sequence shown here is derived from an EMBL/GenBank/DDBJ whole genome shotgun (WGS) entry which is preliminary data.</text>
</comment>
<sequence>MSLLDTYLHLRYKPKRPQFNKYELPPVFKHFDLVLWWPDSIRASRIYNRSPKNILCLANSKTFKLLNLCSSFLRDCTIIVAGEDTNLSVFLEVIDPVIIQNNTIYYEAKDVYHDTIKSFSMGLISYYVHRVGEKFIESQLGRLSDSSLKKQGVLAAWGGIWKHLDEELDDRKSAVEFVNKASWISRELLNPQEYWKRLVDVKYLIAPAGQGVQAPKLAEAWLANTVPIVTRNPCFEDLAEAGFPLVLLDNWGDCTERTLIEYESSRNAIDWKRVEYCITGESFLSKVLK</sequence>
<accession>A0ABW5E5J9</accession>
<organism evidence="1 2">
    <name type="scientific">Rubritalea spongiae</name>
    <dbReference type="NCBI Taxonomy" id="430797"/>
    <lineage>
        <taxon>Bacteria</taxon>
        <taxon>Pseudomonadati</taxon>
        <taxon>Verrucomicrobiota</taxon>
        <taxon>Verrucomicrobiia</taxon>
        <taxon>Verrucomicrobiales</taxon>
        <taxon>Rubritaleaceae</taxon>
        <taxon>Rubritalea</taxon>
    </lineage>
</organism>
<keyword evidence="2" id="KW-1185">Reference proteome</keyword>
<dbReference type="RefSeq" id="WP_377094471.1">
    <property type="nucleotide sequence ID" value="NZ_JBHSJM010000001.1"/>
</dbReference>
<proteinExistence type="predicted"/>
<reference evidence="2" key="1">
    <citation type="journal article" date="2019" name="Int. J. Syst. Evol. Microbiol.">
        <title>The Global Catalogue of Microorganisms (GCM) 10K type strain sequencing project: providing services to taxonomists for standard genome sequencing and annotation.</title>
        <authorList>
            <consortium name="The Broad Institute Genomics Platform"/>
            <consortium name="The Broad Institute Genome Sequencing Center for Infectious Disease"/>
            <person name="Wu L."/>
            <person name="Ma J."/>
        </authorList>
    </citation>
    <scope>NUCLEOTIDE SEQUENCE [LARGE SCALE GENOMIC DNA]</scope>
    <source>
        <strain evidence="2">JCM 16545</strain>
    </source>
</reference>
<name>A0ABW5E5J9_9BACT</name>
<protein>
    <recommendedName>
        <fullName evidence="3">Glycosyltransferase family 1 protein</fullName>
    </recommendedName>
</protein>